<evidence type="ECO:0000256" key="9">
    <source>
        <dbReference type="ARBA" id="ARBA00034074"/>
    </source>
</evidence>
<dbReference type="InterPro" id="IPR006626">
    <property type="entry name" value="PbH1"/>
</dbReference>
<keyword evidence="5 11" id="KW-0378">Hydrolase</keyword>
<evidence type="ECO:0000313" key="14">
    <source>
        <dbReference type="EMBL" id="EPQ28852.1"/>
    </source>
</evidence>
<dbReference type="GO" id="GO:0071555">
    <property type="term" value="P:cell wall organization"/>
    <property type="evidence" value="ECO:0007669"/>
    <property type="project" value="UniProtKB-KW"/>
</dbReference>
<dbReference type="PANTHER" id="PTHR31884">
    <property type="entry name" value="POLYGALACTURONASE"/>
    <property type="match status" value="1"/>
</dbReference>
<dbReference type="PROSITE" id="PS00502">
    <property type="entry name" value="POLYGALACTURONASE"/>
    <property type="match status" value="1"/>
</dbReference>
<dbReference type="SUPFAM" id="SSF51126">
    <property type="entry name" value="Pectin lyase-like"/>
    <property type="match status" value="1"/>
</dbReference>
<dbReference type="GO" id="GO:0004650">
    <property type="term" value="F:polygalacturonase activity"/>
    <property type="evidence" value="ECO:0007669"/>
    <property type="project" value="UniProtKB-EC"/>
</dbReference>
<sequence length="493" mass="49571">MVKLSHSFVLLALASMAVLASVPARAGSHNGNSSLEKRAAKHGYNAVNGAGFRRHVRRKHNSHDQEGDGTQNEQQGGAEQDGGQSKNNEGGNGKSGKASKNYQGASGDGSGSSGKGTTDGSSSSNAKGSTTSTTAKGTGSGGSGSSSDSAPAGATSGCTFSTAAQVAAGKDKCTTIVLNNVQVPAKATLDLSGLRSGTQVLFQGQTTFGYAEWEGPLILVGGSGVTVTGASGSVIDCGGDRWWDGKGDSGKKKPKFFAAHSLSNSHITSLNVKDTPVQAFSIAGSSGLTISGITIDNSLGDTKGAKNTDGFDIGSSSGITISDVTIHNQDDCLAINSGKNIQFSKAQCTGGHGVSIGSVGGRDDNVVDGVTIESVKISNSVNGVRIKTVAGAKGTVSDVTYSSIQLENISKYGITIQQDYTLGSGEPTGRPTNGVKIQNLSIKGVQGSVGSSAVPVHIVCGSGSCTDWQWSGNEVQGGQKAGGCLNAPQGITC</sequence>
<proteinExistence type="inferred from homology"/>
<feature type="compositionally biased region" description="Basic residues" evidence="12">
    <location>
        <begin position="52"/>
        <end position="61"/>
    </location>
</feature>
<evidence type="ECO:0000256" key="12">
    <source>
        <dbReference type="SAM" id="MobiDB-lite"/>
    </source>
</evidence>
<feature type="active site" evidence="10">
    <location>
        <position position="352"/>
    </location>
</feature>
<dbReference type="FunFam" id="2.160.20.10:FF:000002">
    <property type="entry name" value="Endopolygalacturonase D"/>
    <property type="match status" value="1"/>
</dbReference>
<evidence type="ECO:0000256" key="6">
    <source>
        <dbReference type="ARBA" id="ARBA00023157"/>
    </source>
</evidence>
<keyword evidence="3 13" id="KW-0732">Signal</keyword>
<dbReference type="eggNOG" id="ENOG502QW1P">
    <property type="taxonomic scope" value="Eukaryota"/>
</dbReference>
<evidence type="ECO:0000256" key="7">
    <source>
        <dbReference type="ARBA" id="ARBA00023295"/>
    </source>
</evidence>
<dbReference type="AlphaFoldDB" id="A0A061H7G0"/>
<keyword evidence="4" id="KW-0677">Repeat</keyword>
<feature type="compositionally biased region" description="Low complexity" evidence="12">
    <location>
        <begin position="145"/>
        <end position="155"/>
    </location>
</feature>
<dbReference type="GO" id="GO:0005576">
    <property type="term" value="C:extracellular region"/>
    <property type="evidence" value="ECO:0007669"/>
    <property type="project" value="TreeGrafter"/>
</dbReference>
<dbReference type="EMBL" id="KE361633">
    <property type="protein sequence ID" value="EPQ28852.1"/>
    <property type="molecule type" value="Genomic_DNA"/>
</dbReference>
<feature type="chain" id="PRO_5001599521" description="endo-polygalacturonase" evidence="13">
    <location>
        <begin position="21"/>
        <end position="493"/>
    </location>
</feature>
<dbReference type="Proteomes" id="UP000053664">
    <property type="component" value="Unassembled WGS sequence"/>
</dbReference>
<evidence type="ECO:0000256" key="10">
    <source>
        <dbReference type="PROSITE-ProRule" id="PRU10052"/>
    </source>
</evidence>
<evidence type="ECO:0000256" key="8">
    <source>
        <dbReference type="ARBA" id="ARBA00023316"/>
    </source>
</evidence>
<comment type="similarity">
    <text evidence="1 11">Belongs to the glycosyl hydrolase 28 family.</text>
</comment>
<dbReference type="KEGG" id="pfp:PFL1_03655"/>
<keyword evidence="8" id="KW-0961">Cell wall biogenesis/degradation</keyword>
<name>A0A061H7G0_9BASI</name>
<dbReference type="GeneID" id="19317763"/>
<dbReference type="EC" id="3.2.1.15" evidence="2"/>
<dbReference type="HOGENOM" id="CLU_040116_0_0_1"/>
<gene>
    <name evidence="14" type="ORF">PFL1_03655</name>
</gene>
<dbReference type="Gene3D" id="2.160.20.10">
    <property type="entry name" value="Single-stranded right-handed beta-helix, Pectin lyase-like"/>
    <property type="match status" value="1"/>
</dbReference>
<dbReference type="InterPro" id="IPR012334">
    <property type="entry name" value="Pectin_lyas_fold"/>
</dbReference>
<dbReference type="InterPro" id="IPR000743">
    <property type="entry name" value="Glyco_hydro_28"/>
</dbReference>
<keyword evidence="6" id="KW-1015">Disulfide bond</keyword>
<evidence type="ECO:0000256" key="4">
    <source>
        <dbReference type="ARBA" id="ARBA00022737"/>
    </source>
</evidence>
<keyword evidence="7 11" id="KW-0326">Glycosidase</keyword>
<dbReference type="Pfam" id="PF00295">
    <property type="entry name" value="Glyco_hydro_28"/>
    <property type="match status" value="1"/>
</dbReference>
<accession>A0A061H7G0</accession>
<feature type="compositionally biased region" description="Low complexity" evidence="12">
    <location>
        <begin position="115"/>
        <end position="137"/>
    </location>
</feature>
<feature type="signal peptide" evidence="13">
    <location>
        <begin position="1"/>
        <end position="20"/>
    </location>
</feature>
<dbReference type="InterPro" id="IPR011050">
    <property type="entry name" value="Pectin_lyase_fold/virulence"/>
</dbReference>
<dbReference type="SMART" id="SM00710">
    <property type="entry name" value="PbH1"/>
    <property type="match status" value="5"/>
</dbReference>
<dbReference type="PANTHER" id="PTHR31884:SF1">
    <property type="entry name" value="POLYGALACTURONASE"/>
    <property type="match status" value="1"/>
</dbReference>
<dbReference type="InterPro" id="IPR050434">
    <property type="entry name" value="Glycosyl_hydrlase_28"/>
</dbReference>
<dbReference type="RefSeq" id="XP_007879365.1">
    <property type="nucleotide sequence ID" value="XM_007881174.1"/>
</dbReference>
<evidence type="ECO:0000313" key="15">
    <source>
        <dbReference type="Proteomes" id="UP000053664"/>
    </source>
</evidence>
<evidence type="ECO:0000256" key="2">
    <source>
        <dbReference type="ARBA" id="ARBA00012736"/>
    </source>
</evidence>
<evidence type="ECO:0000256" key="13">
    <source>
        <dbReference type="SAM" id="SignalP"/>
    </source>
</evidence>
<evidence type="ECO:0000256" key="3">
    <source>
        <dbReference type="ARBA" id="ARBA00022729"/>
    </source>
</evidence>
<evidence type="ECO:0000256" key="1">
    <source>
        <dbReference type="ARBA" id="ARBA00008834"/>
    </source>
</evidence>
<organism evidence="14 15">
    <name type="scientific">Pseudozyma flocculosa PF-1</name>
    <dbReference type="NCBI Taxonomy" id="1277687"/>
    <lineage>
        <taxon>Eukaryota</taxon>
        <taxon>Fungi</taxon>
        <taxon>Dikarya</taxon>
        <taxon>Basidiomycota</taxon>
        <taxon>Ustilaginomycotina</taxon>
        <taxon>Ustilaginomycetes</taxon>
        <taxon>Ustilaginales</taxon>
        <taxon>Ustilaginaceae</taxon>
        <taxon>Pseudozyma</taxon>
    </lineage>
</organism>
<protein>
    <recommendedName>
        <fullName evidence="2">endo-polygalacturonase</fullName>
        <ecNumber evidence="2">3.2.1.15</ecNumber>
    </recommendedName>
</protein>
<feature type="region of interest" description="Disordered" evidence="12">
    <location>
        <begin position="47"/>
        <end position="155"/>
    </location>
</feature>
<reference evidence="14 15" key="1">
    <citation type="journal article" date="2013" name="Plant Cell">
        <title>The transition from a phytopathogenic smut ancestor to an anamorphic biocontrol agent deciphered by comparative whole-genome analysis.</title>
        <authorList>
            <person name="Lefebvre F."/>
            <person name="Joly D.L."/>
            <person name="Labbe C."/>
            <person name="Teichmann B."/>
            <person name="Linning R."/>
            <person name="Belzile F."/>
            <person name="Bakkeren G."/>
            <person name="Belanger R.R."/>
        </authorList>
    </citation>
    <scope>NUCLEOTIDE SEQUENCE [LARGE SCALE GENOMIC DNA]</scope>
    <source>
        <strain evidence="14 15">PF-1</strain>
    </source>
</reference>
<evidence type="ECO:0000256" key="5">
    <source>
        <dbReference type="ARBA" id="ARBA00022801"/>
    </source>
</evidence>
<dbReference type="GO" id="GO:0045490">
    <property type="term" value="P:pectin catabolic process"/>
    <property type="evidence" value="ECO:0007669"/>
    <property type="project" value="TreeGrafter"/>
</dbReference>
<evidence type="ECO:0000256" key="11">
    <source>
        <dbReference type="RuleBase" id="RU361169"/>
    </source>
</evidence>
<comment type="catalytic activity">
    <reaction evidence="9">
        <text>(1,4-alpha-D-galacturonosyl)n+m + H2O = (1,4-alpha-D-galacturonosyl)n + (1,4-alpha-D-galacturonosyl)m.</text>
        <dbReference type="EC" id="3.2.1.15"/>
    </reaction>
</comment>
<feature type="compositionally biased region" description="Low complexity" evidence="12">
    <location>
        <begin position="71"/>
        <end position="101"/>
    </location>
</feature>